<accession>A0A4S2L278</accession>
<evidence type="ECO:0000313" key="1">
    <source>
        <dbReference type="EMBL" id="TGZ56825.1"/>
    </source>
</evidence>
<proteinExistence type="predicted"/>
<comment type="caution">
    <text evidence="1">The sequence shown here is derived from an EMBL/GenBank/DDBJ whole genome shotgun (WGS) entry which is preliminary data.</text>
</comment>
<evidence type="ECO:0000313" key="2">
    <source>
        <dbReference type="Proteomes" id="UP000308267"/>
    </source>
</evidence>
<name>A0A4S2L278_OPIFE</name>
<keyword evidence="2" id="KW-1185">Reference proteome</keyword>
<reference evidence="1 2" key="1">
    <citation type="journal article" date="2019" name="BMC Genomics">
        <title>New insights from Opisthorchis felineus genome: update on genomics of the epidemiologically important liver flukes.</title>
        <authorList>
            <person name="Ershov N.I."/>
            <person name="Mordvinov V.A."/>
            <person name="Prokhortchouk E.B."/>
            <person name="Pakharukova M.Y."/>
            <person name="Gunbin K.V."/>
            <person name="Ustyantsev K."/>
            <person name="Genaev M.A."/>
            <person name="Blinov A.G."/>
            <person name="Mazur A."/>
            <person name="Boulygina E."/>
            <person name="Tsygankova S."/>
            <person name="Khrameeva E."/>
            <person name="Chekanov N."/>
            <person name="Fan G."/>
            <person name="Xiao A."/>
            <person name="Zhang H."/>
            <person name="Xu X."/>
            <person name="Yang H."/>
            <person name="Solovyev V."/>
            <person name="Lee S.M."/>
            <person name="Liu X."/>
            <person name="Afonnikov D.A."/>
            <person name="Skryabin K.G."/>
        </authorList>
    </citation>
    <scope>NUCLEOTIDE SEQUENCE [LARGE SCALE GENOMIC DNA]</scope>
    <source>
        <strain evidence="1">AK-0245</strain>
        <tissue evidence="1">Whole organism</tissue>
    </source>
</reference>
<organism evidence="1 2">
    <name type="scientific">Opisthorchis felineus</name>
    <dbReference type="NCBI Taxonomy" id="147828"/>
    <lineage>
        <taxon>Eukaryota</taxon>
        <taxon>Metazoa</taxon>
        <taxon>Spiralia</taxon>
        <taxon>Lophotrochozoa</taxon>
        <taxon>Platyhelminthes</taxon>
        <taxon>Trematoda</taxon>
        <taxon>Digenea</taxon>
        <taxon>Opisthorchiida</taxon>
        <taxon>Opisthorchiata</taxon>
        <taxon>Opisthorchiidae</taxon>
        <taxon>Opisthorchis</taxon>
    </lineage>
</organism>
<dbReference type="Proteomes" id="UP000308267">
    <property type="component" value="Unassembled WGS sequence"/>
</dbReference>
<sequence length="136" mass="15803">MFLEKHMRSRLRKQPKHQRTCLSVSNFQRLSSQLSTSLKIWQKKQYPGSVHRSTVQTTRLIKQEMNDTLVRHIPQWSARSARRVQSNQSHLCAPKPFLKNSGGRKHVLVKHSSSIIICFAAQRSLLGLKSRSEEWS</sequence>
<gene>
    <name evidence="1" type="ORF">CRM22_010075</name>
</gene>
<protein>
    <submittedName>
        <fullName evidence="1">Uncharacterized protein</fullName>
    </submittedName>
</protein>
<dbReference type="EMBL" id="SJOL01009574">
    <property type="protein sequence ID" value="TGZ56825.1"/>
    <property type="molecule type" value="Genomic_DNA"/>
</dbReference>
<dbReference type="AlphaFoldDB" id="A0A4S2L278"/>